<accession>A0ABD2CYT6</accession>
<proteinExistence type="predicted"/>
<organism evidence="1 2">
    <name type="scientific">Vespula maculifrons</name>
    <name type="common">Eastern yellow jacket</name>
    <name type="synonym">Wasp</name>
    <dbReference type="NCBI Taxonomy" id="7453"/>
    <lineage>
        <taxon>Eukaryota</taxon>
        <taxon>Metazoa</taxon>
        <taxon>Ecdysozoa</taxon>
        <taxon>Arthropoda</taxon>
        <taxon>Hexapoda</taxon>
        <taxon>Insecta</taxon>
        <taxon>Pterygota</taxon>
        <taxon>Neoptera</taxon>
        <taxon>Endopterygota</taxon>
        <taxon>Hymenoptera</taxon>
        <taxon>Apocrita</taxon>
        <taxon>Aculeata</taxon>
        <taxon>Vespoidea</taxon>
        <taxon>Vespidae</taxon>
        <taxon>Vespinae</taxon>
        <taxon>Vespula</taxon>
    </lineage>
</organism>
<reference evidence="1 2" key="1">
    <citation type="journal article" date="2024" name="Ann. Entomol. Soc. Am.">
        <title>Genomic analyses of the southern and eastern yellowjacket wasps (Hymenoptera: Vespidae) reveal evolutionary signatures of social life.</title>
        <authorList>
            <person name="Catto M.A."/>
            <person name="Caine P.B."/>
            <person name="Orr S.E."/>
            <person name="Hunt B.G."/>
            <person name="Goodisman M.A.D."/>
        </authorList>
    </citation>
    <scope>NUCLEOTIDE SEQUENCE [LARGE SCALE GENOMIC DNA]</scope>
    <source>
        <strain evidence="1">232</strain>
        <tissue evidence="1">Head and thorax</tissue>
    </source>
</reference>
<protein>
    <submittedName>
        <fullName evidence="1">Uncharacterized protein</fullName>
    </submittedName>
</protein>
<dbReference type="Proteomes" id="UP001607303">
    <property type="component" value="Unassembled WGS sequence"/>
</dbReference>
<sequence>MVLHNYIILKDSVTLLLDMDDTTIFVLRNSFCEIFSCKIFLRRKVCLLWYSLKTLHPILPFLLVNKYLLLKEPQNYLMIYYKEFNVYGRTTVSTATF</sequence>
<dbReference type="EMBL" id="JAYRBN010000018">
    <property type="protein sequence ID" value="KAL2750297.1"/>
    <property type="molecule type" value="Genomic_DNA"/>
</dbReference>
<keyword evidence="2" id="KW-1185">Reference proteome</keyword>
<name>A0ABD2CYT6_VESMC</name>
<dbReference type="AlphaFoldDB" id="A0ABD2CYT6"/>
<evidence type="ECO:0000313" key="2">
    <source>
        <dbReference type="Proteomes" id="UP001607303"/>
    </source>
</evidence>
<evidence type="ECO:0000313" key="1">
    <source>
        <dbReference type="EMBL" id="KAL2750297.1"/>
    </source>
</evidence>
<comment type="caution">
    <text evidence="1">The sequence shown here is derived from an EMBL/GenBank/DDBJ whole genome shotgun (WGS) entry which is preliminary data.</text>
</comment>
<gene>
    <name evidence="1" type="ORF">V1477_001469</name>
</gene>